<dbReference type="InterPro" id="IPR020556">
    <property type="entry name" value="Amidase_CS"/>
</dbReference>
<dbReference type="InterPro" id="IPR052096">
    <property type="entry name" value="Endocannabinoid_amidase"/>
</dbReference>
<keyword evidence="4" id="KW-0472">Membrane</keyword>
<organism evidence="6 7">
    <name type="scientific">Ridgeia piscesae</name>
    <name type="common">Tubeworm</name>
    <dbReference type="NCBI Taxonomy" id="27915"/>
    <lineage>
        <taxon>Eukaryota</taxon>
        <taxon>Metazoa</taxon>
        <taxon>Spiralia</taxon>
        <taxon>Lophotrochozoa</taxon>
        <taxon>Annelida</taxon>
        <taxon>Polychaeta</taxon>
        <taxon>Sedentaria</taxon>
        <taxon>Canalipalpata</taxon>
        <taxon>Sabellida</taxon>
        <taxon>Siboglinidae</taxon>
        <taxon>Ridgeia</taxon>
    </lineage>
</organism>
<dbReference type="EMBL" id="JAODUO010000196">
    <property type="protein sequence ID" value="KAK2186552.1"/>
    <property type="molecule type" value="Genomic_DNA"/>
</dbReference>
<evidence type="ECO:0000259" key="5">
    <source>
        <dbReference type="Pfam" id="PF01425"/>
    </source>
</evidence>
<dbReference type="PROSITE" id="PS00571">
    <property type="entry name" value="AMIDASES"/>
    <property type="match status" value="1"/>
</dbReference>
<dbReference type="Pfam" id="PF01425">
    <property type="entry name" value="Amidase"/>
    <property type="match status" value="2"/>
</dbReference>
<name>A0AAD9P1S1_RIDPI</name>
<keyword evidence="4" id="KW-1133">Transmembrane helix</keyword>
<dbReference type="GO" id="GO:0017064">
    <property type="term" value="F:fatty acid amide hydrolase activity"/>
    <property type="evidence" value="ECO:0007669"/>
    <property type="project" value="TreeGrafter"/>
</dbReference>
<comment type="caution">
    <text evidence="6">The sequence shown here is derived from an EMBL/GenBank/DDBJ whole genome shotgun (WGS) entry which is preliminary data.</text>
</comment>
<dbReference type="GO" id="GO:0004040">
    <property type="term" value="F:amidase activity"/>
    <property type="evidence" value="ECO:0007669"/>
    <property type="project" value="TreeGrafter"/>
</dbReference>
<dbReference type="InterPro" id="IPR036928">
    <property type="entry name" value="AS_sf"/>
</dbReference>
<keyword evidence="3" id="KW-0175">Coiled coil</keyword>
<evidence type="ECO:0000256" key="2">
    <source>
        <dbReference type="ARBA" id="ARBA00022801"/>
    </source>
</evidence>
<gene>
    <name evidence="6" type="ORF">NP493_196g01013</name>
</gene>
<dbReference type="Gene3D" id="3.90.1300.10">
    <property type="entry name" value="Amidase signature (AS) domain"/>
    <property type="match status" value="2"/>
</dbReference>
<evidence type="ECO:0000256" key="1">
    <source>
        <dbReference type="ARBA" id="ARBA00009199"/>
    </source>
</evidence>
<reference evidence="6" key="1">
    <citation type="journal article" date="2023" name="Mol. Biol. Evol.">
        <title>Third-Generation Sequencing Reveals the Adaptive Role of the Epigenome in Three Deep-Sea Polychaetes.</title>
        <authorList>
            <person name="Perez M."/>
            <person name="Aroh O."/>
            <person name="Sun Y."/>
            <person name="Lan Y."/>
            <person name="Juniper S.K."/>
            <person name="Young C.R."/>
            <person name="Angers B."/>
            <person name="Qian P.Y."/>
        </authorList>
    </citation>
    <scope>NUCLEOTIDE SEQUENCE</scope>
    <source>
        <strain evidence="6">R07B-5</strain>
    </source>
</reference>
<keyword evidence="4" id="KW-0812">Transmembrane</keyword>
<dbReference type="InterPro" id="IPR023631">
    <property type="entry name" value="Amidase_dom"/>
</dbReference>
<comment type="similarity">
    <text evidence="1">Belongs to the amidase family.</text>
</comment>
<evidence type="ECO:0000256" key="4">
    <source>
        <dbReference type="SAM" id="Phobius"/>
    </source>
</evidence>
<dbReference type="GO" id="GO:0009062">
    <property type="term" value="P:fatty acid catabolic process"/>
    <property type="evidence" value="ECO:0007669"/>
    <property type="project" value="TreeGrafter"/>
</dbReference>
<feature type="coiled-coil region" evidence="3">
    <location>
        <begin position="45"/>
        <end position="72"/>
    </location>
</feature>
<evidence type="ECO:0000256" key="3">
    <source>
        <dbReference type="SAM" id="Coils"/>
    </source>
</evidence>
<proteinExistence type="inferred from homology"/>
<protein>
    <recommendedName>
        <fullName evidence="5">Amidase domain-containing protein</fullName>
    </recommendedName>
</protein>
<dbReference type="Proteomes" id="UP001209878">
    <property type="component" value="Unassembled WGS sequence"/>
</dbReference>
<dbReference type="PANTHER" id="PTHR45847">
    <property type="entry name" value="FATTY ACID AMIDE HYDROLASE"/>
    <property type="match status" value="1"/>
</dbReference>
<feature type="transmembrane region" description="Helical" evidence="4">
    <location>
        <begin position="12"/>
        <end position="32"/>
    </location>
</feature>
<evidence type="ECO:0000313" key="7">
    <source>
        <dbReference type="Proteomes" id="UP001209878"/>
    </source>
</evidence>
<dbReference type="SUPFAM" id="SSF75304">
    <property type="entry name" value="Amidase signature (AS) enzymes"/>
    <property type="match status" value="2"/>
</dbReference>
<accession>A0AAD9P1S1</accession>
<feature type="domain" description="Amidase" evidence="5">
    <location>
        <begin position="592"/>
        <end position="702"/>
    </location>
</feature>
<keyword evidence="2" id="KW-0378">Hydrolase</keyword>
<keyword evidence="7" id="KW-1185">Reference proteome</keyword>
<evidence type="ECO:0000313" key="6">
    <source>
        <dbReference type="EMBL" id="KAK2186552.1"/>
    </source>
</evidence>
<sequence>MSTLTLSSYLSVAGPIPVLTGVGVAYTTWLLWRWGGDWLESRTLATKRRDKKERCRLALEELERRVEASDLDEAKFNEILQLSLPELVDKLQSGHLKATDTLRAYQWQSDQLSAIDPLRAYQRQALKVHKKTNCLIEPILEAEALARGCDAGQRPGPLCGVPVSLKDCYGLKVLKKQGAVPFVKTNVAQAMFSFESRNPIYGATVNPHDPTRIPGGSSGGEAALIAGGGSILGFGSDIGGSVRIPAAMCGIYSLKPGDLRLSGTGCNPILGGEKAVPNSYGPLARDVDSLAIAMKALTVDSTLYEVAPALPPVPFRSEIYEDKERLRIGFFLNNGVFRAVPCMERAVLEARDALESAGHQVCIVWRELSLRQETPLSQLVISWSSGVYRMERAVLEARDALESAGHQVCIVWRELSLRQEMPLSQLVISWSSGVYSMERAVLEARDALEQLVISMERAVLEARDAFESAGHQVCIAWRELSLRQETPLCQLVISWSSGVYSMERAVLEARDARVNWSSVVYRMERAVLEARDAFEAAGHQLVVYDTLVHWGKKPLTCGKEISGLVVAPKCGVTSNPRTLSPVFEYWNLVVDTERMQMRAMKEWQSLGLDAVICPAFGYPALPLGTAADALGGLSYTVMYNSLRFAAGSIPVTTVTEEDLRNMKDYATPDHWHACAKKNMPGSVGLPVNVQVATLPWREEVCLRVMKDLQEALKQQSA</sequence>
<dbReference type="AlphaFoldDB" id="A0AAD9P1S1"/>
<feature type="domain" description="Amidase" evidence="5">
    <location>
        <begin position="172"/>
        <end position="362"/>
    </location>
</feature>
<dbReference type="PANTHER" id="PTHR45847:SF6">
    <property type="entry name" value="FATTY ACID AMIDE HYDROLASE"/>
    <property type="match status" value="1"/>
</dbReference>